<dbReference type="InterPro" id="IPR003582">
    <property type="entry name" value="ShKT_dom"/>
</dbReference>
<dbReference type="GO" id="GO:0046872">
    <property type="term" value="F:metal ion binding"/>
    <property type="evidence" value="ECO:0007669"/>
    <property type="project" value="UniProtKB-KW"/>
</dbReference>
<dbReference type="SUPFAM" id="SSF48056">
    <property type="entry name" value="Di-copper centre-containing domain"/>
    <property type="match status" value="1"/>
</dbReference>
<name>A0A9J2P3J4_ASCLU</name>
<dbReference type="InterPro" id="IPR002227">
    <property type="entry name" value="Tyrosinase_Cu-bd"/>
</dbReference>
<feature type="domain" description="ShKT" evidence="5">
    <location>
        <begin position="547"/>
        <end position="581"/>
    </location>
</feature>
<feature type="chain" id="PRO_5039888873" evidence="4">
    <location>
        <begin position="20"/>
        <end position="598"/>
    </location>
</feature>
<sequence>MHLLRSIIFVVLLPTILYAQIFNCNFSPPELRATCFQFQQFDINARRNIMLRNTQSQPTFFAPGVPDNNQLSPAVPQQSFNPSPYDCMDMRCLCPYFRGRMGPGGNCVLPLGGTLNRATRKEIRMMSDSERNRLFKAIQQLKNSGEYDRLSDMHRQVGIASGAHSGPSFLPWHREFLKRVEIAIRMVDPSLALPYWDSVLDSYLPDPRDSILWTPLFAGSTDPFGNVINGPFAEFHTLEGRPNINRRLGSEGHLFTERSLNDIFAQTSIERILAYTAPQQGCPYPANFGALEYAHASVHLWVGGDMKPPVTAANDPIFYFHHSFVDLIFEQWRQTHQNRWAREREFPPDIPQCSNSEHFAHALMRPFNILNINGLSNAYTDHMYSYAQRPTCTMQYDCGSLYLFCSRHNGVPHCVSKIRSNGQCVGYENEDACYQGICIDGFCRPGAFETTTTAAPQNATPSAQPASSGFISTLGGLIKRNGGQTVPIPTRNTWNSGAGNGNCFNDDPCCSLWASANECPHNIAYMSRYCKRSCGYCRNNMQNRKGCFDRHISCNYWRSQGECSRRRQWMAENCQLSCGWCHITKHQLCTNVARMSRM</sequence>
<feature type="domain" description="ShKT" evidence="5">
    <location>
        <begin position="503"/>
        <end position="537"/>
    </location>
</feature>
<dbReference type="PROSITE" id="PS00497">
    <property type="entry name" value="TYROSINASE_1"/>
    <property type="match status" value="1"/>
</dbReference>
<dbReference type="PANTHER" id="PTHR11474">
    <property type="entry name" value="TYROSINASE FAMILY MEMBER"/>
    <property type="match status" value="1"/>
</dbReference>
<dbReference type="AlphaFoldDB" id="A0A9J2P3J4"/>
<evidence type="ECO:0000313" key="7">
    <source>
        <dbReference type="WBParaSite" id="ALUE_0000440001-mRNA-1"/>
    </source>
</evidence>
<keyword evidence="1" id="KW-0479">Metal-binding</keyword>
<keyword evidence="6" id="KW-1185">Reference proteome</keyword>
<dbReference type="Gene3D" id="1.10.1280.10">
    <property type="entry name" value="Di-copper center containing domain from catechol oxidase"/>
    <property type="match status" value="1"/>
</dbReference>
<dbReference type="Proteomes" id="UP000036681">
    <property type="component" value="Unplaced"/>
</dbReference>
<keyword evidence="2" id="KW-0186">Copper</keyword>
<dbReference type="InterPro" id="IPR050316">
    <property type="entry name" value="Tyrosinase/Hemocyanin"/>
</dbReference>
<dbReference type="PROSITE" id="PS00498">
    <property type="entry name" value="TYROSINASE_2"/>
    <property type="match status" value="1"/>
</dbReference>
<evidence type="ECO:0000256" key="4">
    <source>
        <dbReference type="SAM" id="SignalP"/>
    </source>
</evidence>
<proteinExistence type="predicted"/>
<evidence type="ECO:0000259" key="5">
    <source>
        <dbReference type="PROSITE" id="PS51670"/>
    </source>
</evidence>
<organism evidence="6 7">
    <name type="scientific">Ascaris lumbricoides</name>
    <name type="common">Giant roundworm</name>
    <dbReference type="NCBI Taxonomy" id="6252"/>
    <lineage>
        <taxon>Eukaryota</taxon>
        <taxon>Metazoa</taxon>
        <taxon>Ecdysozoa</taxon>
        <taxon>Nematoda</taxon>
        <taxon>Chromadorea</taxon>
        <taxon>Rhabditida</taxon>
        <taxon>Spirurina</taxon>
        <taxon>Ascaridomorpha</taxon>
        <taxon>Ascaridoidea</taxon>
        <taxon>Ascarididae</taxon>
        <taxon>Ascaris</taxon>
    </lineage>
</organism>
<keyword evidence="3" id="KW-1015">Disulfide bond</keyword>
<dbReference type="Pfam" id="PF00264">
    <property type="entry name" value="Tyrosinase"/>
    <property type="match status" value="1"/>
</dbReference>
<evidence type="ECO:0000256" key="1">
    <source>
        <dbReference type="ARBA" id="ARBA00022723"/>
    </source>
</evidence>
<dbReference type="Pfam" id="PF01549">
    <property type="entry name" value="ShK"/>
    <property type="match status" value="2"/>
</dbReference>
<comment type="caution">
    <text evidence="3">Lacks conserved residue(s) required for the propagation of feature annotation.</text>
</comment>
<evidence type="ECO:0000256" key="3">
    <source>
        <dbReference type="PROSITE-ProRule" id="PRU01005"/>
    </source>
</evidence>
<feature type="signal peptide" evidence="4">
    <location>
        <begin position="1"/>
        <end position="19"/>
    </location>
</feature>
<feature type="disulfide bond" evidence="3">
    <location>
        <begin position="547"/>
        <end position="581"/>
    </location>
</feature>
<dbReference type="GO" id="GO:0016491">
    <property type="term" value="F:oxidoreductase activity"/>
    <property type="evidence" value="ECO:0007669"/>
    <property type="project" value="InterPro"/>
</dbReference>
<reference evidence="7" key="1">
    <citation type="submission" date="2023-03" db="UniProtKB">
        <authorList>
            <consortium name="WormBaseParasite"/>
        </authorList>
    </citation>
    <scope>IDENTIFICATION</scope>
</reference>
<keyword evidence="4" id="KW-0732">Signal</keyword>
<accession>A0A9J2P3J4</accession>
<dbReference type="SMART" id="SM00254">
    <property type="entry name" value="ShKT"/>
    <property type="match status" value="2"/>
</dbReference>
<dbReference type="PROSITE" id="PS51670">
    <property type="entry name" value="SHKT"/>
    <property type="match status" value="2"/>
</dbReference>
<feature type="disulfide bond" evidence="3">
    <location>
        <begin position="503"/>
        <end position="537"/>
    </location>
</feature>
<evidence type="ECO:0000313" key="6">
    <source>
        <dbReference type="Proteomes" id="UP000036681"/>
    </source>
</evidence>
<dbReference type="PRINTS" id="PR00092">
    <property type="entry name" value="TYROSINASE"/>
</dbReference>
<evidence type="ECO:0000256" key="2">
    <source>
        <dbReference type="ARBA" id="ARBA00023008"/>
    </source>
</evidence>
<dbReference type="InterPro" id="IPR008922">
    <property type="entry name" value="Di-copper_centre_dom_sf"/>
</dbReference>
<dbReference type="WBParaSite" id="ALUE_0000440001-mRNA-1">
    <property type="protein sequence ID" value="ALUE_0000440001-mRNA-1"/>
    <property type="gene ID" value="ALUE_0000440001"/>
</dbReference>
<protein>
    <submittedName>
        <fullName evidence="7">ShKT domain-containing protein</fullName>
    </submittedName>
</protein>
<dbReference type="PANTHER" id="PTHR11474:SF126">
    <property type="entry name" value="TYROSINASE-LIKE PROTEIN TYR-1-RELATED"/>
    <property type="match status" value="1"/>
</dbReference>